<dbReference type="InterPro" id="IPR036069">
    <property type="entry name" value="DUF34/NIF3_sf"/>
</dbReference>
<dbReference type="PANTHER" id="PTHR13799">
    <property type="entry name" value="NGG1 INTERACTING FACTOR 3"/>
    <property type="match status" value="1"/>
</dbReference>
<feature type="compositionally biased region" description="Low complexity" evidence="3">
    <location>
        <begin position="51"/>
        <end position="65"/>
    </location>
</feature>
<accession>A0A5C3F0J8</accession>
<feature type="binding site" evidence="2">
    <location>
        <position position="281"/>
    </location>
    <ligand>
        <name>a divalent metal cation</name>
        <dbReference type="ChEBI" id="CHEBI:60240"/>
        <label>1</label>
    </ligand>
</feature>
<dbReference type="Proteomes" id="UP000323386">
    <property type="component" value="Unassembled WGS sequence"/>
</dbReference>
<comment type="similarity">
    <text evidence="1">Belongs to the GTP cyclohydrolase I type 2/NIF3 family.</text>
</comment>
<evidence type="ECO:0000256" key="3">
    <source>
        <dbReference type="SAM" id="MobiDB-lite"/>
    </source>
</evidence>
<dbReference type="FunFam" id="3.40.1390.30:FF:000001">
    <property type="entry name" value="GTP cyclohydrolase 1 type 2"/>
    <property type="match status" value="1"/>
</dbReference>
<dbReference type="InterPro" id="IPR002678">
    <property type="entry name" value="DUF34/NIF3"/>
</dbReference>
<dbReference type="NCBIfam" id="TIGR00486">
    <property type="entry name" value="YbgI_SA1388"/>
    <property type="match status" value="1"/>
</dbReference>
<dbReference type="GO" id="GO:0005739">
    <property type="term" value="C:mitochondrion"/>
    <property type="evidence" value="ECO:0007669"/>
    <property type="project" value="TreeGrafter"/>
</dbReference>
<dbReference type="EMBL" id="OOIP01000005">
    <property type="protein sequence ID" value="SPO36791.1"/>
    <property type="molecule type" value="Genomic_DNA"/>
</dbReference>
<evidence type="ECO:0000313" key="5">
    <source>
        <dbReference type="Proteomes" id="UP000323386"/>
    </source>
</evidence>
<dbReference type="PANTHER" id="PTHR13799:SF13">
    <property type="entry name" value="NIF3-LIKE PROTEIN 1"/>
    <property type="match status" value="1"/>
</dbReference>
<dbReference type="SUPFAM" id="SSF102705">
    <property type="entry name" value="NIF3 (NGG1p interacting factor 3)-like"/>
    <property type="match status" value="1"/>
</dbReference>
<reference evidence="4 5" key="1">
    <citation type="submission" date="2018-03" db="EMBL/GenBank/DDBJ databases">
        <authorList>
            <person name="Guldener U."/>
        </authorList>
    </citation>
    <scope>NUCLEOTIDE SEQUENCE [LARGE SCALE GENOMIC DNA]</scope>
    <source>
        <strain evidence="4 5">DAOM196992</strain>
    </source>
</reference>
<feature type="binding site" evidence="2">
    <location>
        <position position="142"/>
    </location>
    <ligand>
        <name>a divalent metal cation</name>
        <dbReference type="ChEBI" id="CHEBI:60240"/>
        <label>1</label>
    </ligand>
</feature>
<dbReference type="Pfam" id="PF01784">
    <property type="entry name" value="DUF34_NIF3"/>
    <property type="match status" value="1"/>
</dbReference>
<evidence type="ECO:0000256" key="2">
    <source>
        <dbReference type="PIRSR" id="PIRSR602678-1"/>
    </source>
</evidence>
<proteinExistence type="inferred from homology"/>
<protein>
    <submittedName>
        <fullName evidence="4">Related to Ngg1p-interacting factor 3</fullName>
    </submittedName>
</protein>
<dbReference type="GO" id="GO:0046872">
    <property type="term" value="F:metal ion binding"/>
    <property type="evidence" value="ECO:0007669"/>
    <property type="project" value="UniProtKB-KW"/>
</dbReference>
<dbReference type="Gene3D" id="3.40.1390.30">
    <property type="entry name" value="NIF3 (NGG1p interacting factor 3)-like"/>
    <property type="match status" value="1"/>
</dbReference>
<keyword evidence="5" id="KW-1185">Reference proteome</keyword>
<keyword evidence="2" id="KW-0479">Metal-binding</keyword>
<dbReference type="AlphaFoldDB" id="A0A5C3F0J8"/>
<gene>
    <name evidence="4" type="ORF">PSFLO_02262</name>
</gene>
<feature type="binding site" evidence="2">
    <location>
        <position position="285"/>
    </location>
    <ligand>
        <name>a divalent metal cation</name>
        <dbReference type="ChEBI" id="CHEBI:60240"/>
        <label>1</label>
    </ligand>
</feature>
<evidence type="ECO:0000256" key="1">
    <source>
        <dbReference type="ARBA" id="ARBA00006964"/>
    </source>
</evidence>
<evidence type="ECO:0000313" key="4">
    <source>
        <dbReference type="EMBL" id="SPO36791.1"/>
    </source>
</evidence>
<organism evidence="4 5">
    <name type="scientific">Pseudozyma flocculosa</name>
    <dbReference type="NCBI Taxonomy" id="84751"/>
    <lineage>
        <taxon>Eukaryota</taxon>
        <taxon>Fungi</taxon>
        <taxon>Dikarya</taxon>
        <taxon>Basidiomycota</taxon>
        <taxon>Ustilaginomycotina</taxon>
        <taxon>Ustilaginomycetes</taxon>
        <taxon>Ustilaginales</taxon>
        <taxon>Ustilaginaceae</taxon>
        <taxon>Pseudozyma</taxon>
    </lineage>
</organism>
<sequence length="320" mass="34004">MTSAAPVPTTATSNPLLTSVMAAMHDIAPLSLADASWDNVGLLLESPTPPSSTSATAAPQSAAAPGHEANGVMLGIDLTTQVCDEIVSTHNQGQPRIGVAVIYHPLIFRGLKSITYNDPQQASILRLLQHGVSLYCPHTSLDAAAGGINDWLAVVVSHDSMPDLGGQEGHRILTTGNWQPIVPSKEKDTNGQSGAGMGRLVTLDREITFEQAVDRVKANLQLDHVQGCPSGKAIKTIGVCAGSGSSVFRGVKADLLLTGELSHHEVLAYKAAGTSVIVTNHTNTERKYLRDVLQHRLRDRLPKDATVLISKMDQDPLHTF</sequence>
<feature type="binding site" evidence="2">
    <location>
        <position position="104"/>
    </location>
    <ligand>
        <name>a divalent metal cation</name>
        <dbReference type="ChEBI" id="CHEBI:60240"/>
        <label>1</label>
    </ligand>
</feature>
<name>A0A5C3F0J8_9BASI</name>
<dbReference type="OrthoDB" id="3345469at2759"/>
<feature type="region of interest" description="Disordered" evidence="3">
    <location>
        <begin position="44"/>
        <end position="65"/>
    </location>
</feature>